<reference evidence="4" key="1">
    <citation type="submission" date="2019-03" db="EMBL/GenBank/DDBJ databases">
        <title>Whole genome sequencing of Borrelia miyamotoi strains isolated at the Russian territory.</title>
        <authorList>
            <person name="Kuleshov K.V."/>
            <person name="Platonov A.E."/>
            <person name="Goptar I.A."/>
            <person name="Shipulin G.A."/>
            <person name="Markelov M.L."/>
            <person name="Koetsveld J."/>
            <person name="Kolyasnikova N.M."/>
            <person name="Sarksyan D.S."/>
            <person name="Toporkova M.G."/>
            <person name="Hovius J.W."/>
        </authorList>
    </citation>
    <scope>NUCLEOTIDE SEQUENCE [LARGE SCALE GENOMIC DNA]</scope>
    <source>
        <strain evidence="1 3">Yekat-1</strain>
        <strain evidence="4">Yekat-76</strain>
        <plasmid evidence="4">lp72</plasmid>
        <plasmid evidence="1 3">pYekat-1-lp72</plasmid>
    </source>
</reference>
<geneLocation type="plasmid" evidence="2 4">
    <name>lp72</name>
</geneLocation>
<evidence type="ECO:0000313" key="1">
    <source>
        <dbReference type="EMBL" id="ATQ16406.1"/>
    </source>
</evidence>
<reference evidence="2" key="2">
    <citation type="submission" date="2022-12" db="EMBL/GenBank/DDBJ databases">
        <title>Whole genome sequencing of Borrelia miyamotoi strains isolated at the Russian territory.</title>
        <authorList>
            <person name="Kuleshov K.V."/>
            <person name="Platonov A.E."/>
            <person name="Goptar I.A."/>
            <person name="Shipulin G.A."/>
            <person name="Markelov M.L."/>
            <person name="Koetsveld J."/>
            <person name="Kolyasnikova N.M."/>
            <person name="Sarksyan D.S."/>
            <person name="Toporkova M.G."/>
            <person name="Hovius J.W."/>
        </authorList>
    </citation>
    <scope>NUCLEOTIDE SEQUENCE</scope>
    <source>
        <strain evidence="2">Yekat-76</strain>
        <plasmid evidence="2">lp72</plasmid>
    </source>
</reference>
<gene>
    <name evidence="1" type="ORF">CNO13_04275</name>
    <name evidence="2" type="ORF">EZU67_04250</name>
</gene>
<accession>A0AAP9CGG7</accession>
<keyword evidence="3" id="KW-1185">Reference proteome</keyword>
<organism evidence="2 4">
    <name type="scientific">Borrelia miyamotoi</name>
    <dbReference type="NCBI Taxonomy" id="47466"/>
    <lineage>
        <taxon>Bacteria</taxon>
        <taxon>Pseudomonadati</taxon>
        <taxon>Spirochaetota</taxon>
        <taxon>Spirochaetia</taxon>
        <taxon>Spirochaetales</taxon>
        <taxon>Borreliaceae</taxon>
        <taxon>Borrelia</taxon>
    </lineage>
</organism>
<protein>
    <submittedName>
        <fullName evidence="2">DUF685 domain-containing protein</fullName>
    </submittedName>
</protein>
<dbReference type="EMBL" id="CP036558">
    <property type="protein sequence ID" value="QBK62387.1"/>
    <property type="molecule type" value="Genomic_DNA"/>
</dbReference>
<evidence type="ECO:0000313" key="4">
    <source>
        <dbReference type="Proteomes" id="UP000291995"/>
    </source>
</evidence>
<keyword evidence="2" id="KW-0614">Plasmid</keyword>
<dbReference type="AlphaFoldDB" id="A0AAP9CGG7"/>
<dbReference type="Proteomes" id="UP000230633">
    <property type="component" value="Plasmid pYekat-1-lp72"/>
</dbReference>
<proteinExistence type="predicted"/>
<dbReference type="Pfam" id="PF05085">
    <property type="entry name" value="DUF685"/>
    <property type="match status" value="1"/>
</dbReference>
<dbReference type="InterPro" id="IPR007777">
    <property type="entry name" value="DUF685"/>
</dbReference>
<geneLocation type="plasmid" evidence="1 3">
    <name>pYekat-1-lp72</name>
</geneLocation>
<evidence type="ECO:0000313" key="3">
    <source>
        <dbReference type="Proteomes" id="UP000230633"/>
    </source>
</evidence>
<dbReference type="EMBL" id="CP024334">
    <property type="protein sequence ID" value="ATQ16406.1"/>
    <property type="molecule type" value="Genomic_DNA"/>
</dbReference>
<dbReference type="RefSeq" id="WP_025444159.1">
    <property type="nucleotide sequence ID" value="NZ_CP024206.2"/>
</dbReference>
<dbReference type="Proteomes" id="UP000291995">
    <property type="component" value="Plasmid lp72"/>
</dbReference>
<evidence type="ECO:0000313" key="2">
    <source>
        <dbReference type="EMBL" id="QBK62387.1"/>
    </source>
</evidence>
<name>A0AAP9CGG7_9SPIR</name>
<sequence>MDHQNEESIQIKDFNRKIRVNENDLFPIDDIVEETYAITYKNLLEQIKQDTLSEGLEDFKKTIRNVISKELLEHEVYVEQMYLKIISKLIDVRIESSSTSFHFLFKKIKNALIESINQSGNKNIQTNKISTYNTLKRDFELVDLYALIDNLKETFTVKERTSKLQEYTDENFEKQGEILQKLEDNIDKQYVSKKELPNELNTAMNSIETHYTENKNLQFIAFNNEKQTLYKLPGHNYLRGVPDDFQCPDLKPAQDKSYFSYSEFSKTGFMISITKYHKVELGFPKSLIGSYIYLNIYIHLDKKEDTNTNNNITKQVNIRFSENNHPSQYFTIFYYSGKEHNRTTKLLEGWYQIKRAIASASTPNPDFPQLLKM</sequence>